<sequence>METKYIVLTKENIDNEHICCAFSDKKCSEGYEMKKAWLKKELDNGYIFRRLDARAKVFIEYVPAEKAWLPVDAPNYLMINCFWVSGQYKGHGHAKNLLQSAIDDAKAQGKSGLVTVVGTKKFHFMSDTKWLLRQGFETIEKIESGFSLLALRINSQSPAPSFKECVKSGACEHKEGMVVYYSNRCPFTDYYVNGSLSFLTESNNIPLKIIKLETMDQAQSSPTPATIFSAFYNGRFLTTDMSICTESRFNKFLKEIQNKKP</sequence>
<feature type="domain" description="YoaP-like" evidence="2">
    <location>
        <begin position="206"/>
        <end position="251"/>
    </location>
</feature>
<evidence type="ECO:0000313" key="4">
    <source>
        <dbReference type="Proteomes" id="UP000030103"/>
    </source>
</evidence>
<dbReference type="eggNOG" id="COG1247">
    <property type="taxonomic scope" value="Bacteria"/>
</dbReference>
<protein>
    <submittedName>
        <fullName evidence="3">Acetyltransferase</fullName>
    </submittedName>
</protein>
<dbReference type="AlphaFoldDB" id="A0A0A2E6B4"/>
<dbReference type="InterPro" id="IPR000182">
    <property type="entry name" value="GNAT_dom"/>
</dbReference>
<evidence type="ECO:0000313" key="3">
    <source>
        <dbReference type="EMBL" id="KGN72975.1"/>
    </source>
</evidence>
<feature type="domain" description="N-acetyltransferase" evidence="1">
    <location>
        <begin position="31"/>
        <end position="112"/>
    </location>
</feature>
<evidence type="ECO:0000259" key="2">
    <source>
        <dbReference type="Pfam" id="PF14268"/>
    </source>
</evidence>
<dbReference type="CDD" id="cd04301">
    <property type="entry name" value="NAT_SF"/>
    <property type="match status" value="1"/>
</dbReference>
<gene>
    <name evidence="3" type="ORF">HQ47_08940</name>
</gene>
<accession>A0A0A2E6B4</accession>
<proteinExistence type="predicted"/>
<dbReference type="STRING" id="28115.HQ47_08940"/>
<dbReference type="Pfam" id="PF00583">
    <property type="entry name" value="Acetyltransf_1"/>
    <property type="match status" value="1"/>
</dbReference>
<dbReference type="OrthoDB" id="3172674at2"/>
<dbReference type="GO" id="GO:0016747">
    <property type="term" value="F:acyltransferase activity, transferring groups other than amino-acyl groups"/>
    <property type="evidence" value="ECO:0007669"/>
    <property type="project" value="InterPro"/>
</dbReference>
<evidence type="ECO:0000259" key="1">
    <source>
        <dbReference type="Pfam" id="PF00583"/>
    </source>
</evidence>
<comment type="caution">
    <text evidence="3">The sequence shown here is derived from an EMBL/GenBank/DDBJ whole genome shotgun (WGS) entry which is preliminary data.</text>
</comment>
<dbReference type="Gene3D" id="3.40.630.30">
    <property type="match status" value="1"/>
</dbReference>
<dbReference type="Pfam" id="PF14268">
    <property type="entry name" value="YoaP"/>
    <property type="match status" value="1"/>
</dbReference>
<organism evidence="3 4">
    <name type="scientific">Porphyromonas macacae</name>
    <dbReference type="NCBI Taxonomy" id="28115"/>
    <lineage>
        <taxon>Bacteria</taxon>
        <taxon>Pseudomonadati</taxon>
        <taxon>Bacteroidota</taxon>
        <taxon>Bacteroidia</taxon>
        <taxon>Bacteroidales</taxon>
        <taxon>Porphyromonadaceae</taxon>
        <taxon>Porphyromonas</taxon>
    </lineage>
</organism>
<keyword evidence="3" id="KW-0808">Transferase</keyword>
<keyword evidence="4" id="KW-1185">Reference proteome</keyword>
<name>A0A0A2E6B4_9PORP</name>
<dbReference type="InterPro" id="IPR025685">
    <property type="entry name" value="YoaP-like_dom"/>
</dbReference>
<reference evidence="3 4" key="1">
    <citation type="submission" date="2014-09" db="EMBL/GenBank/DDBJ databases">
        <title>Draft Genome Sequence of Porphyromonas macacae COT-192_OH2859.</title>
        <authorList>
            <person name="Wallis C."/>
            <person name="Deusch O."/>
            <person name="O'Flynn C."/>
            <person name="Davis I."/>
            <person name="Horsfall A."/>
            <person name="Kirkwood N."/>
            <person name="Harris S."/>
            <person name="Eisen J.A."/>
            <person name="Coil D.A."/>
            <person name="Darling A.E."/>
            <person name="Jospin G."/>
            <person name="Alexiev A."/>
        </authorList>
    </citation>
    <scope>NUCLEOTIDE SEQUENCE [LARGE SCALE GENOMIC DNA]</scope>
    <source>
        <strain evidence="4">COT-192 OH2859</strain>
    </source>
</reference>
<dbReference type="SUPFAM" id="SSF55729">
    <property type="entry name" value="Acyl-CoA N-acyltransferases (Nat)"/>
    <property type="match status" value="1"/>
</dbReference>
<dbReference type="InterPro" id="IPR016181">
    <property type="entry name" value="Acyl_CoA_acyltransferase"/>
</dbReference>
<dbReference type="Proteomes" id="UP000030103">
    <property type="component" value="Unassembled WGS sequence"/>
</dbReference>
<dbReference type="EMBL" id="JRFA01000025">
    <property type="protein sequence ID" value="KGN72975.1"/>
    <property type="molecule type" value="Genomic_DNA"/>
</dbReference>
<dbReference type="RefSeq" id="WP_036874862.1">
    <property type="nucleotide sequence ID" value="NZ_JRFA01000025.1"/>
</dbReference>